<sequence length="680" mass="72617">MGEAKKGKIPSVVAVDTGGTFTDVLLLDGGRLHSLKLPSTPGDPSDAVLESLRRILERVGGNTDEREADKREAHVPFVLLHGSTVATNALLERKGARVKLVTNAGFEDILEIGRQNRPQLYALVGHRPPPLVNRDDRHGIQGRMGPDGEAIEPLDPAELEALPELVGGAESVAVVLLHSYANASHEESVADALAGLDVPLSVSVRLLPEYREYERTSTTVVNAYVAPRISAYLRRLAREAGAERVSIMGSNGGSFPLDRAAQEPVHMVLSGPAGGVVGALAWGRQAGHDHIITFDMGGTSTDVSLCPGAPLHTRELEIGGQPVAIPVIDIHTVGAGGGSLARVDPGGALRVGPESAGADPGPICYGKGGAGVTVTDAHVWLGRLPADAFLGGEGTLDRSAVEPHLQDLADRLGASLEVAAEGVLAVADAAMERALRVISVERGYDPADFALVAFGGAGGLHAAHLAERLGTRRAIVPPHPGLLSAYGMLTADVTREVSRTVLISTKSANAHENIRKVFAELEQAVVAAMADEGVPRDQLSLWQWVDARYERQSFELRVEAQDWDTRFHALHETRYGYQRPATPVEAVTLRSIASAPGPPLDMEPIVRDGNAPKLERTRMYLEGQWTEVNRAWRRDLSPNQTLTGPALVLEYSATTWVPIGWGLEVDQWGNLHLTALPERP</sequence>
<evidence type="ECO:0000313" key="4">
    <source>
        <dbReference type="EMBL" id="SUZ65083.1"/>
    </source>
</evidence>
<proteinExistence type="predicted"/>
<dbReference type="Pfam" id="PF01968">
    <property type="entry name" value="Hydantoinase_A"/>
    <property type="match status" value="1"/>
</dbReference>
<accession>A0A381PI01</accession>
<evidence type="ECO:0000259" key="1">
    <source>
        <dbReference type="Pfam" id="PF01968"/>
    </source>
</evidence>
<name>A0A381PI01_9ZZZZ</name>
<feature type="domain" description="Hydantoinase/oxoprolinase N-terminal" evidence="2">
    <location>
        <begin position="13"/>
        <end position="193"/>
    </location>
</feature>
<evidence type="ECO:0000259" key="2">
    <source>
        <dbReference type="Pfam" id="PF05378"/>
    </source>
</evidence>
<dbReference type="GO" id="GO:0005829">
    <property type="term" value="C:cytosol"/>
    <property type="evidence" value="ECO:0007669"/>
    <property type="project" value="TreeGrafter"/>
</dbReference>
<dbReference type="InterPro" id="IPR045079">
    <property type="entry name" value="Oxoprolinase-like"/>
</dbReference>
<dbReference type="InterPro" id="IPR008040">
    <property type="entry name" value="Hydant_A_N"/>
</dbReference>
<dbReference type="InterPro" id="IPR049517">
    <property type="entry name" value="ACX-like_C"/>
</dbReference>
<dbReference type="EMBL" id="UINC01000950">
    <property type="protein sequence ID" value="SUZ65083.1"/>
    <property type="molecule type" value="Genomic_DNA"/>
</dbReference>
<dbReference type="AlphaFoldDB" id="A0A381PI01"/>
<dbReference type="InterPro" id="IPR002821">
    <property type="entry name" value="Hydantoinase_A"/>
</dbReference>
<dbReference type="GO" id="GO:0006749">
    <property type="term" value="P:glutathione metabolic process"/>
    <property type="evidence" value="ECO:0007669"/>
    <property type="project" value="TreeGrafter"/>
</dbReference>
<dbReference type="GO" id="GO:0017168">
    <property type="term" value="F:5-oxoprolinase (ATP-hydrolyzing) activity"/>
    <property type="evidence" value="ECO:0007669"/>
    <property type="project" value="TreeGrafter"/>
</dbReference>
<gene>
    <name evidence="4" type="ORF">METZ01_LOCUS17937</name>
</gene>
<organism evidence="4">
    <name type="scientific">marine metagenome</name>
    <dbReference type="NCBI Taxonomy" id="408172"/>
    <lineage>
        <taxon>unclassified sequences</taxon>
        <taxon>metagenomes</taxon>
        <taxon>ecological metagenomes</taxon>
    </lineage>
</organism>
<evidence type="ECO:0000259" key="3">
    <source>
        <dbReference type="Pfam" id="PF19278"/>
    </source>
</evidence>
<evidence type="ECO:0008006" key="5">
    <source>
        <dbReference type="Google" id="ProtNLM"/>
    </source>
</evidence>
<dbReference type="PANTHER" id="PTHR11365:SF23">
    <property type="entry name" value="HYPOTHETICAL 5-OXOPROLINASE (EUROFUNG)-RELATED"/>
    <property type="match status" value="1"/>
</dbReference>
<dbReference type="Pfam" id="PF19278">
    <property type="entry name" value="Hydant_A_C"/>
    <property type="match status" value="1"/>
</dbReference>
<dbReference type="PANTHER" id="PTHR11365">
    <property type="entry name" value="5-OXOPROLINASE RELATED"/>
    <property type="match status" value="1"/>
</dbReference>
<feature type="domain" description="Hydantoinase A/oxoprolinase" evidence="1">
    <location>
        <begin position="215"/>
        <end position="496"/>
    </location>
</feature>
<reference evidence="4" key="1">
    <citation type="submission" date="2018-05" db="EMBL/GenBank/DDBJ databases">
        <authorList>
            <person name="Lanie J.A."/>
            <person name="Ng W.-L."/>
            <person name="Kazmierczak K.M."/>
            <person name="Andrzejewski T.M."/>
            <person name="Davidsen T.M."/>
            <person name="Wayne K.J."/>
            <person name="Tettelin H."/>
            <person name="Glass J.I."/>
            <person name="Rusch D."/>
            <person name="Podicherti R."/>
            <person name="Tsui H.-C.T."/>
            <person name="Winkler M.E."/>
        </authorList>
    </citation>
    <scope>NUCLEOTIDE SEQUENCE</scope>
</reference>
<dbReference type="Pfam" id="PF05378">
    <property type="entry name" value="Hydant_A_N"/>
    <property type="match status" value="1"/>
</dbReference>
<protein>
    <recommendedName>
        <fullName evidence="5">5-oxoprolinase</fullName>
    </recommendedName>
</protein>
<feature type="domain" description="Acetophenone carboxylase-like C-terminal" evidence="3">
    <location>
        <begin position="506"/>
        <end position="674"/>
    </location>
</feature>